<comment type="similarity">
    <text evidence="2">Belongs to the HPr family.</text>
</comment>
<gene>
    <name evidence="6" type="ORF">Ga0123461_2337</name>
</gene>
<evidence type="ECO:0000256" key="4">
    <source>
        <dbReference type="ARBA" id="ARBA00022683"/>
    </source>
</evidence>
<dbReference type="AlphaFoldDB" id="A0A2K8L0C9"/>
<dbReference type="NCBIfam" id="TIGR01003">
    <property type="entry name" value="PTS_HPr_family"/>
    <property type="match status" value="1"/>
</dbReference>
<dbReference type="Proteomes" id="UP000231701">
    <property type="component" value="Chromosome"/>
</dbReference>
<evidence type="ECO:0000256" key="2">
    <source>
        <dbReference type="ARBA" id="ARBA00010736"/>
    </source>
</evidence>
<protein>
    <submittedName>
        <fullName evidence="6">Phosphocarrier protein</fullName>
    </submittedName>
</protein>
<dbReference type="PRINTS" id="PR00107">
    <property type="entry name" value="PHOSPHOCPHPR"/>
</dbReference>
<dbReference type="KEGG" id="maes:Ga0123461_2337"/>
<dbReference type="CDD" id="cd00367">
    <property type="entry name" value="PTS-HPr_like"/>
    <property type="match status" value="1"/>
</dbReference>
<dbReference type="SUPFAM" id="SSF55594">
    <property type="entry name" value="HPr-like"/>
    <property type="match status" value="1"/>
</dbReference>
<keyword evidence="3" id="KW-0963">Cytoplasm</keyword>
<dbReference type="InterPro" id="IPR001020">
    <property type="entry name" value="PTS_HPr_His_P_site"/>
</dbReference>
<feature type="domain" description="HPr" evidence="5">
    <location>
        <begin position="1"/>
        <end position="88"/>
    </location>
</feature>
<dbReference type="GO" id="GO:0009401">
    <property type="term" value="P:phosphoenolpyruvate-dependent sugar phosphotransferase system"/>
    <property type="evidence" value="ECO:0007669"/>
    <property type="project" value="UniProtKB-KW"/>
</dbReference>
<dbReference type="InterPro" id="IPR050399">
    <property type="entry name" value="HPr"/>
</dbReference>
<dbReference type="PANTHER" id="PTHR33705:SF2">
    <property type="entry name" value="PHOSPHOCARRIER PROTEIN NPR"/>
    <property type="match status" value="1"/>
</dbReference>
<dbReference type="OrthoDB" id="9798965at2"/>
<dbReference type="PANTHER" id="PTHR33705">
    <property type="entry name" value="PHOSPHOCARRIER PROTEIN HPR"/>
    <property type="match status" value="1"/>
</dbReference>
<proteinExistence type="inferred from homology"/>
<dbReference type="GO" id="GO:0005737">
    <property type="term" value="C:cytoplasm"/>
    <property type="evidence" value="ECO:0007669"/>
    <property type="project" value="UniProtKB-SubCell"/>
</dbReference>
<keyword evidence="7" id="KW-1185">Reference proteome</keyword>
<dbReference type="PROSITE" id="PS00369">
    <property type="entry name" value="PTS_HPR_HIS"/>
    <property type="match status" value="1"/>
</dbReference>
<name>A0A2K8L0C9_MARES</name>
<dbReference type="Pfam" id="PF00381">
    <property type="entry name" value="PTS-HPr"/>
    <property type="match status" value="1"/>
</dbReference>
<evidence type="ECO:0000259" key="5">
    <source>
        <dbReference type="PROSITE" id="PS51350"/>
    </source>
</evidence>
<dbReference type="PROSITE" id="PS00589">
    <property type="entry name" value="PTS_HPR_SER"/>
    <property type="match status" value="1"/>
</dbReference>
<dbReference type="InterPro" id="IPR035895">
    <property type="entry name" value="HPr-like_sf"/>
</dbReference>
<sequence length="89" mass="9562">MAERLIRIQNKLGLHARASAKLATKAGSFDCEVMLIKGEIEVNAKSIMGIMMLAACKGTELGLRAEGKDADAALDAIETLVNNRFGEEQ</sequence>
<evidence type="ECO:0000256" key="3">
    <source>
        <dbReference type="ARBA" id="ARBA00022490"/>
    </source>
</evidence>
<dbReference type="PROSITE" id="PS51350">
    <property type="entry name" value="PTS_HPR_DOM"/>
    <property type="match status" value="1"/>
</dbReference>
<evidence type="ECO:0000313" key="6">
    <source>
        <dbReference type="EMBL" id="ATX80738.1"/>
    </source>
</evidence>
<dbReference type="Gene3D" id="3.30.1340.10">
    <property type="entry name" value="HPr-like"/>
    <property type="match status" value="1"/>
</dbReference>
<accession>A0A2K8L0C9</accession>
<evidence type="ECO:0000256" key="1">
    <source>
        <dbReference type="ARBA" id="ARBA00004496"/>
    </source>
</evidence>
<comment type="subcellular location">
    <subcellularLocation>
        <location evidence="1">Cytoplasm</location>
    </subcellularLocation>
</comment>
<dbReference type="RefSeq" id="WP_100278473.1">
    <property type="nucleotide sequence ID" value="NZ_CP018799.1"/>
</dbReference>
<dbReference type="EMBL" id="CP018799">
    <property type="protein sequence ID" value="ATX80738.1"/>
    <property type="molecule type" value="Genomic_DNA"/>
</dbReference>
<evidence type="ECO:0000313" key="7">
    <source>
        <dbReference type="Proteomes" id="UP000231701"/>
    </source>
</evidence>
<organism evidence="6 7">
    <name type="scientific">Mariprofundus aestuarium</name>
    <dbReference type="NCBI Taxonomy" id="1921086"/>
    <lineage>
        <taxon>Bacteria</taxon>
        <taxon>Pseudomonadati</taxon>
        <taxon>Pseudomonadota</taxon>
        <taxon>Candidatius Mariprofundia</taxon>
        <taxon>Mariprofundales</taxon>
        <taxon>Mariprofundaceae</taxon>
        <taxon>Mariprofundus</taxon>
    </lineage>
</organism>
<keyword evidence="4" id="KW-0598">Phosphotransferase system</keyword>
<reference evidence="6 7" key="1">
    <citation type="submission" date="2016-12" db="EMBL/GenBank/DDBJ databases">
        <title>Isolation and genomic insights into novel planktonic Zetaproteobacteria from stratified waters of the Chesapeake Bay.</title>
        <authorList>
            <person name="McAllister S.M."/>
            <person name="Kato S."/>
            <person name="Chan C.S."/>
            <person name="Chiu B.K."/>
            <person name="Field E.K."/>
        </authorList>
    </citation>
    <scope>NUCLEOTIDE SEQUENCE [LARGE SCALE GENOMIC DNA]</scope>
    <source>
        <strain evidence="6 7">CP-5</strain>
    </source>
</reference>
<dbReference type="InterPro" id="IPR000032">
    <property type="entry name" value="HPr-like"/>
</dbReference>
<dbReference type="InterPro" id="IPR002114">
    <property type="entry name" value="PTS_HPr_Ser_P_site"/>
</dbReference>